<dbReference type="InterPro" id="IPR027417">
    <property type="entry name" value="P-loop_NTPase"/>
</dbReference>
<dbReference type="RefSeq" id="WP_109743169.1">
    <property type="nucleotide sequence ID" value="NZ_QGGO01000011.1"/>
</dbReference>
<dbReference type="EMBL" id="QGGO01000011">
    <property type="protein sequence ID" value="PWK26595.1"/>
    <property type="molecule type" value="Genomic_DNA"/>
</dbReference>
<reference evidence="9 10" key="1">
    <citation type="submission" date="2018-05" db="EMBL/GenBank/DDBJ databases">
        <title>Genomic Encyclopedia of Archaeal and Bacterial Type Strains, Phase II (KMG-II): from individual species to whole genera.</title>
        <authorList>
            <person name="Goeker M."/>
        </authorList>
    </citation>
    <scope>NUCLEOTIDE SEQUENCE [LARGE SCALE GENOMIC DNA]</scope>
    <source>
        <strain evidence="9 10">DSM 22214</strain>
    </source>
</reference>
<evidence type="ECO:0000256" key="1">
    <source>
        <dbReference type="ARBA" id="ARBA00022448"/>
    </source>
</evidence>
<keyword evidence="10" id="KW-1185">Reference proteome</keyword>
<dbReference type="AlphaFoldDB" id="A0A316E9E5"/>
<comment type="caution">
    <text evidence="9">The sequence shown here is derived from an EMBL/GenBank/DDBJ whole genome shotgun (WGS) entry which is preliminary data.</text>
</comment>
<dbReference type="PANTHER" id="PTHR42781:SF5">
    <property type="entry name" value="PUTRESCINE TRANSPORT ATP-BINDING PROTEIN POTG"/>
    <property type="match status" value="1"/>
</dbReference>
<evidence type="ECO:0000256" key="4">
    <source>
        <dbReference type="ARBA" id="ARBA00022741"/>
    </source>
</evidence>
<dbReference type="InterPro" id="IPR050093">
    <property type="entry name" value="ABC_SmlMolc_Importer"/>
</dbReference>
<dbReference type="OrthoDB" id="9802264at2"/>
<evidence type="ECO:0000256" key="6">
    <source>
        <dbReference type="ARBA" id="ARBA00022967"/>
    </source>
</evidence>
<dbReference type="Pfam" id="PF00005">
    <property type="entry name" value="ABC_tran"/>
    <property type="match status" value="1"/>
</dbReference>
<accession>A0A316E9E5</accession>
<dbReference type="SUPFAM" id="SSF52540">
    <property type="entry name" value="P-loop containing nucleoside triphosphate hydrolases"/>
    <property type="match status" value="1"/>
</dbReference>
<organism evidence="9 10">
    <name type="scientific">Arcicella aurantiaca</name>
    <dbReference type="NCBI Taxonomy" id="591202"/>
    <lineage>
        <taxon>Bacteria</taxon>
        <taxon>Pseudomonadati</taxon>
        <taxon>Bacteroidota</taxon>
        <taxon>Cytophagia</taxon>
        <taxon>Cytophagales</taxon>
        <taxon>Flectobacillaceae</taxon>
        <taxon>Arcicella</taxon>
    </lineage>
</organism>
<keyword evidence="6" id="KW-1278">Translocase</keyword>
<evidence type="ECO:0000313" key="10">
    <source>
        <dbReference type="Proteomes" id="UP000245489"/>
    </source>
</evidence>
<gene>
    <name evidence="9" type="ORF">LV89_02444</name>
</gene>
<evidence type="ECO:0000256" key="7">
    <source>
        <dbReference type="ARBA" id="ARBA00023136"/>
    </source>
</evidence>
<keyword evidence="1" id="KW-0813">Transport</keyword>
<sequence length="256" mass="29080">MLKLENITHKYQEKSAVNDISLEVQSGEILAIVGESGSGKTTLLNIVSGNITPESGTLSVDNEVIDIYFNRLIRDLPNIKLVPQDYRLKPDYSIYENIDLALTQYTHEYRRERVNELLVLCGIAEIKNKKPREVSGGEKQRTAIARSIAEEPLVLLLDEPFSNLDSINRTHLRSKIVEIIRQEEIACILVTHDLLDAFLVADRIAIMKKGEILMVDTPLNIFQETESQYIKEFVSSAIQPIRDFMKGFGKDMNFDV</sequence>
<dbReference type="Proteomes" id="UP000245489">
    <property type="component" value="Unassembled WGS sequence"/>
</dbReference>
<protein>
    <submittedName>
        <fullName evidence="9">Iron(III) transport system ATP-binding protein</fullName>
    </submittedName>
</protein>
<dbReference type="InterPro" id="IPR003439">
    <property type="entry name" value="ABC_transporter-like_ATP-bd"/>
</dbReference>
<keyword evidence="5 9" id="KW-0067">ATP-binding</keyword>
<evidence type="ECO:0000256" key="5">
    <source>
        <dbReference type="ARBA" id="ARBA00022840"/>
    </source>
</evidence>
<dbReference type="PROSITE" id="PS50893">
    <property type="entry name" value="ABC_TRANSPORTER_2"/>
    <property type="match status" value="1"/>
</dbReference>
<keyword evidence="2" id="KW-1003">Cell membrane</keyword>
<dbReference type="SMART" id="SM00382">
    <property type="entry name" value="AAA"/>
    <property type="match status" value="1"/>
</dbReference>
<dbReference type="GO" id="GO:0005524">
    <property type="term" value="F:ATP binding"/>
    <property type="evidence" value="ECO:0007669"/>
    <property type="project" value="UniProtKB-KW"/>
</dbReference>
<name>A0A316E9E5_9BACT</name>
<evidence type="ECO:0000259" key="8">
    <source>
        <dbReference type="PROSITE" id="PS50893"/>
    </source>
</evidence>
<evidence type="ECO:0000256" key="2">
    <source>
        <dbReference type="ARBA" id="ARBA00022475"/>
    </source>
</evidence>
<dbReference type="PANTHER" id="PTHR42781">
    <property type="entry name" value="SPERMIDINE/PUTRESCINE IMPORT ATP-BINDING PROTEIN POTA"/>
    <property type="match status" value="1"/>
</dbReference>
<evidence type="ECO:0000256" key="3">
    <source>
        <dbReference type="ARBA" id="ARBA00022519"/>
    </source>
</evidence>
<dbReference type="GO" id="GO:0016887">
    <property type="term" value="F:ATP hydrolysis activity"/>
    <property type="evidence" value="ECO:0007669"/>
    <property type="project" value="InterPro"/>
</dbReference>
<dbReference type="InterPro" id="IPR003593">
    <property type="entry name" value="AAA+_ATPase"/>
</dbReference>
<proteinExistence type="predicted"/>
<keyword evidence="4" id="KW-0547">Nucleotide-binding</keyword>
<keyword evidence="3" id="KW-0997">Cell inner membrane</keyword>
<keyword evidence="7" id="KW-0472">Membrane</keyword>
<feature type="domain" description="ABC transporter" evidence="8">
    <location>
        <begin position="2"/>
        <end position="234"/>
    </location>
</feature>
<dbReference type="Gene3D" id="3.40.50.300">
    <property type="entry name" value="P-loop containing nucleotide triphosphate hydrolases"/>
    <property type="match status" value="1"/>
</dbReference>
<evidence type="ECO:0000313" key="9">
    <source>
        <dbReference type="EMBL" id="PWK26595.1"/>
    </source>
</evidence>